<feature type="chain" id="PRO_5042019528" evidence="1">
    <location>
        <begin position="21"/>
        <end position="173"/>
    </location>
</feature>
<dbReference type="PRINTS" id="PR00837">
    <property type="entry name" value="V5TPXLIKE"/>
</dbReference>
<dbReference type="InterPro" id="IPR001283">
    <property type="entry name" value="CRISP-related"/>
</dbReference>
<dbReference type="Gene3D" id="3.40.33.10">
    <property type="entry name" value="CAP"/>
    <property type="match status" value="1"/>
</dbReference>
<dbReference type="PANTHER" id="PTHR10334">
    <property type="entry name" value="CYSTEINE-RICH SECRETORY PROTEIN-RELATED"/>
    <property type="match status" value="1"/>
</dbReference>
<dbReference type="EMBL" id="JAUIZM010000010">
    <property type="protein sequence ID" value="KAK1360004.1"/>
    <property type="molecule type" value="Genomic_DNA"/>
</dbReference>
<dbReference type="Pfam" id="PF00188">
    <property type="entry name" value="CAP"/>
    <property type="match status" value="1"/>
</dbReference>
<reference evidence="3" key="2">
    <citation type="submission" date="2023-05" db="EMBL/GenBank/DDBJ databases">
        <authorList>
            <person name="Schelkunov M.I."/>
        </authorList>
    </citation>
    <scope>NUCLEOTIDE SEQUENCE</scope>
    <source>
        <strain evidence="3">Hsosn_3</strain>
        <tissue evidence="3">Leaf</tissue>
    </source>
</reference>
<feature type="domain" description="SCP" evidence="2">
    <location>
        <begin position="36"/>
        <end position="169"/>
    </location>
</feature>
<dbReference type="Proteomes" id="UP001237642">
    <property type="component" value="Unassembled WGS sequence"/>
</dbReference>
<dbReference type="SMART" id="SM00198">
    <property type="entry name" value="SCP"/>
    <property type="match status" value="1"/>
</dbReference>
<evidence type="ECO:0000313" key="4">
    <source>
        <dbReference type="Proteomes" id="UP001237642"/>
    </source>
</evidence>
<dbReference type="InterPro" id="IPR035940">
    <property type="entry name" value="CAP_sf"/>
</dbReference>
<proteinExistence type="predicted"/>
<keyword evidence="1" id="KW-0732">Signal</keyword>
<keyword evidence="4" id="KW-1185">Reference proteome</keyword>
<accession>A0AAD8M570</accession>
<gene>
    <name evidence="3" type="ORF">POM88_044478</name>
</gene>
<dbReference type="AlphaFoldDB" id="A0AAD8M570"/>
<comment type="caution">
    <text evidence="3">The sequence shown here is derived from an EMBL/GenBank/DDBJ whole genome shotgun (WGS) entry which is preliminary data.</text>
</comment>
<sequence>MARLLLTLIIISLAISQSSSQGSLPSSTTTPTLINAAAQEYLDAHNSARAEVGVQPLNWSVTLKNTARLIVLYQRDKNNCKFANLSGRKYGANQSWNGGTQQSPQEVVLTWVSEKKNYTYANNSCLDDKCGLYKQVVWKKSLELGCAQASCADSTLTICFYNPPGNIVGEKPY</sequence>
<dbReference type="InterPro" id="IPR014044">
    <property type="entry name" value="CAP_dom"/>
</dbReference>
<dbReference type="FunFam" id="3.40.33.10:FF:000004">
    <property type="entry name" value="CAP, cysteine-rich secretory protein, antigen 5"/>
    <property type="match status" value="1"/>
</dbReference>
<feature type="signal peptide" evidence="1">
    <location>
        <begin position="1"/>
        <end position="20"/>
    </location>
</feature>
<name>A0AAD8M570_9APIA</name>
<evidence type="ECO:0000256" key="1">
    <source>
        <dbReference type="SAM" id="SignalP"/>
    </source>
</evidence>
<evidence type="ECO:0000259" key="2">
    <source>
        <dbReference type="SMART" id="SM00198"/>
    </source>
</evidence>
<protein>
    <submittedName>
        <fullName evidence="3">SCP domain-containing protein</fullName>
    </submittedName>
</protein>
<dbReference type="SUPFAM" id="SSF55797">
    <property type="entry name" value="PR-1-like"/>
    <property type="match status" value="1"/>
</dbReference>
<reference evidence="3" key="1">
    <citation type="submission" date="2023-02" db="EMBL/GenBank/DDBJ databases">
        <title>Genome of toxic invasive species Heracleum sosnowskyi carries increased number of genes despite the absence of recent whole-genome duplications.</title>
        <authorList>
            <person name="Schelkunov M."/>
            <person name="Shtratnikova V."/>
            <person name="Makarenko M."/>
            <person name="Klepikova A."/>
            <person name="Omelchenko D."/>
            <person name="Novikova G."/>
            <person name="Obukhova E."/>
            <person name="Bogdanov V."/>
            <person name="Penin A."/>
            <person name="Logacheva M."/>
        </authorList>
    </citation>
    <scope>NUCLEOTIDE SEQUENCE</scope>
    <source>
        <strain evidence="3">Hsosn_3</strain>
        <tissue evidence="3">Leaf</tissue>
    </source>
</reference>
<evidence type="ECO:0000313" key="3">
    <source>
        <dbReference type="EMBL" id="KAK1360004.1"/>
    </source>
</evidence>
<organism evidence="3 4">
    <name type="scientific">Heracleum sosnowskyi</name>
    <dbReference type="NCBI Taxonomy" id="360622"/>
    <lineage>
        <taxon>Eukaryota</taxon>
        <taxon>Viridiplantae</taxon>
        <taxon>Streptophyta</taxon>
        <taxon>Embryophyta</taxon>
        <taxon>Tracheophyta</taxon>
        <taxon>Spermatophyta</taxon>
        <taxon>Magnoliopsida</taxon>
        <taxon>eudicotyledons</taxon>
        <taxon>Gunneridae</taxon>
        <taxon>Pentapetalae</taxon>
        <taxon>asterids</taxon>
        <taxon>campanulids</taxon>
        <taxon>Apiales</taxon>
        <taxon>Apiaceae</taxon>
        <taxon>Apioideae</taxon>
        <taxon>apioid superclade</taxon>
        <taxon>Tordylieae</taxon>
        <taxon>Tordyliinae</taxon>
        <taxon>Heracleum</taxon>
    </lineage>
</organism>